<organism evidence="1 2">
    <name type="scientific">Aspergillus leporis</name>
    <dbReference type="NCBI Taxonomy" id="41062"/>
    <lineage>
        <taxon>Eukaryota</taxon>
        <taxon>Fungi</taxon>
        <taxon>Dikarya</taxon>
        <taxon>Ascomycota</taxon>
        <taxon>Pezizomycotina</taxon>
        <taxon>Eurotiomycetes</taxon>
        <taxon>Eurotiomycetidae</taxon>
        <taxon>Eurotiales</taxon>
        <taxon>Aspergillaceae</taxon>
        <taxon>Aspergillus</taxon>
        <taxon>Aspergillus subgen. Circumdati</taxon>
    </lineage>
</organism>
<name>A0A5N5X147_9EURO</name>
<accession>A0A5N5X147</accession>
<reference evidence="1 2" key="1">
    <citation type="submission" date="2019-04" db="EMBL/GenBank/DDBJ databases">
        <title>Friends and foes A comparative genomics study of 23 Aspergillus species from section Flavi.</title>
        <authorList>
            <consortium name="DOE Joint Genome Institute"/>
            <person name="Kjaerbolling I."/>
            <person name="Vesth T."/>
            <person name="Frisvad J.C."/>
            <person name="Nybo J.L."/>
            <person name="Theobald S."/>
            <person name="Kildgaard S."/>
            <person name="Isbrandt T."/>
            <person name="Kuo A."/>
            <person name="Sato A."/>
            <person name="Lyhne E.K."/>
            <person name="Kogle M.E."/>
            <person name="Wiebenga A."/>
            <person name="Kun R.S."/>
            <person name="Lubbers R.J."/>
            <person name="Makela M.R."/>
            <person name="Barry K."/>
            <person name="Chovatia M."/>
            <person name="Clum A."/>
            <person name="Daum C."/>
            <person name="Haridas S."/>
            <person name="He G."/>
            <person name="LaButti K."/>
            <person name="Lipzen A."/>
            <person name="Mondo S."/>
            <person name="Riley R."/>
            <person name="Salamov A."/>
            <person name="Simmons B.A."/>
            <person name="Magnuson J.K."/>
            <person name="Henrissat B."/>
            <person name="Mortensen U.H."/>
            <person name="Larsen T.O."/>
            <person name="Devries R.P."/>
            <person name="Grigoriev I.V."/>
            <person name="Machida M."/>
            <person name="Baker S.E."/>
            <person name="Andersen M.R."/>
        </authorList>
    </citation>
    <scope>NUCLEOTIDE SEQUENCE [LARGE SCALE GENOMIC DNA]</scope>
    <source>
        <strain evidence="1 2">CBS 151.66</strain>
    </source>
</reference>
<proteinExistence type="predicted"/>
<dbReference type="AlphaFoldDB" id="A0A5N5X147"/>
<dbReference type="Proteomes" id="UP000326565">
    <property type="component" value="Unassembled WGS sequence"/>
</dbReference>
<evidence type="ECO:0000313" key="1">
    <source>
        <dbReference type="EMBL" id="KAB8073072.1"/>
    </source>
</evidence>
<keyword evidence="2" id="KW-1185">Reference proteome</keyword>
<sequence>MDAKEQIQKIYLNPSEGALLHLERFNDALSRAIASIIDRWWSDEESFPQRMTLGSVQEALLRWVARASEAKLLPGFMTRKGIWRPDFLLGSSSRVEINGYMICKINARFLFELLPMAVYTHQAMNKLCKPHKGCVQPR</sequence>
<protein>
    <submittedName>
        <fullName evidence="1">Uncharacterized protein</fullName>
    </submittedName>
</protein>
<gene>
    <name evidence="1" type="ORF">BDV29DRAFT_157986</name>
</gene>
<evidence type="ECO:0000313" key="2">
    <source>
        <dbReference type="Proteomes" id="UP000326565"/>
    </source>
</evidence>
<dbReference type="EMBL" id="ML732234">
    <property type="protein sequence ID" value="KAB8073072.1"/>
    <property type="molecule type" value="Genomic_DNA"/>
</dbReference>